<gene>
    <name evidence="2" type="ordered locus">Jden_2460</name>
</gene>
<dbReference type="EMBL" id="CP001706">
    <property type="protein sequence ID" value="ACV10092.1"/>
    <property type="molecule type" value="Genomic_DNA"/>
</dbReference>
<dbReference type="RefSeq" id="WP_015772703.1">
    <property type="nucleotide sequence ID" value="NC_013174.1"/>
</dbReference>
<evidence type="ECO:0008006" key="4">
    <source>
        <dbReference type="Google" id="ProtNLM"/>
    </source>
</evidence>
<accession>C7R344</accession>
<dbReference type="Proteomes" id="UP000000628">
    <property type="component" value="Chromosome"/>
</dbReference>
<dbReference type="STRING" id="471856.Jden_2460"/>
<feature type="transmembrane region" description="Helical" evidence="1">
    <location>
        <begin position="37"/>
        <end position="63"/>
    </location>
</feature>
<evidence type="ECO:0000313" key="2">
    <source>
        <dbReference type="EMBL" id="ACV10092.1"/>
    </source>
</evidence>
<dbReference type="OrthoDB" id="677174at2"/>
<keyword evidence="3" id="KW-1185">Reference proteome</keyword>
<evidence type="ECO:0000256" key="1">
    <source>
        <dbReference type="SAM" id="Phobius"/>
    </source>
</evidence>
<dbReference type="Gene3D" id="3.40.630.30">
    <property type="match status" value="1"/>
</dbReference>
<dbReference type="InterPro" id="IPR016181">
    <property type="entry name" value="Acyl_CoA_acyltransferase"/>
</dbReference>
<dbReference type="AlphaFoldDB" id="C7R344"/>
<evidence type="ECO:0000313" key="3">
    <source>
        <dbReference type="Proteomes" id="UP000000628"/>
    </source>
</evidence>
<feature type="transmembrane region" description="Helical" evidence="1">
    <location>
        <begin position="6"/>
        <end position="25"/>
    </location>
</feature>
<name>C7R344_JONDD</name>
<dbReference type="eggNOG" id="COG1246">
    <property type="taxonomic scope" value="Bacteria"/>
</dbReference>
<dbReference type="KEGG" id="jde:Jden_2460"/>
<sequence length="208" mass="22674">MNWLEVLGWVGSGIVVVSLLQTRILRLRVLNLTGCTISVVYALLGAVWPILGLNAVLAIINIYHLRKLLAAKENERAYTVVSVDPSDAYLSFLLSKHAHDIAATHPDFGTTSTQPTEAHLVLHDDETVGVVLLHAEGDGTARIILDYVTPRFRDFSPGRYLFQDSGLLASRGYTRVIAPATVDAPTRKYYEAVGFTSADNELALAVTA</sequence>
<reference evidence="2 3" key="1">
    <citation type="journal article" date="2009" name="Stand. Genomic Sci.">
        <title>Complete genome sequence of Jonesia denitrificans type strain (Prevot 55134).</title>
        <authorList>
            <person name="Pukall R."/>
            <person name="Gehrich-Schroter G."/>
            <person name="Lapidus A."/>
            <person name="Nolan M."/>
            <person name="Glavina Del Rio T."/>
            <person name="Lucas S."/>
            <person name="Chen F."/>
            <person name="Tice H."/>
            <person name="Pitluck S."/>
            <person name="Cheng J.F."/>
            <person name="Copeland A."/>
            <person name="Saunders E."/>
            <person name="Brettin T."/>
            <person name="Detter J.C."/>
            <person name="Bruce D."/>
            <person name="Goodwin L."/>
            <person name="Pati A."/>
            <person name="Ivanova N."/>
            <person name="Mavromatis K."/>
            <person name="Ovchinnikova G."/>
            <person name="Chen A."/>
            <person name="Palaniappan K."/>
            <person name="Land M."/>
            <person name="Hauser L."/>
            <person name="Chang Y.J."/>
            <person name="Jeffries C.D."/>
            <person name="Chain P."/>
            <person name="Goker M."/>
            <person name="Bristow J."/>
            <person name="Eisen J.A."/>
            <person name="Markowitz V."/>
            <person name="Hugenholtz P."/>
            <person name="Kyrpides N.C."/>
            <person name="Klenk H.P."/>
            <person name="Han C."/>
        </authorList>
    </citation>
    <scope>NUCLEOTIDE SEQUENCE [LARGE SCALE GENOMIC DNA]</scope>
    <source>
        <strain evidence="3">ATCC 14870 / DSM 20603 / BCRC 15368 / CIP 55.134 / JCM 11481 / NBRC 15587 / NCTC 10816 / Prevot 55134</strain>
    </source>
</reference>
<keyword evidence="1" id="KW-1133">Transmembrane helix</keyword>
<proteinExistence type="predicted"/>
<keyword evidence="1" id="KW-0812">Transmembrane</keyword>
<dbReference type="SUPFAM" id="SSF55729">
    <property type="entry name" value="Acyl-CoA N-acyltransferases (Nat)"/>
    <property type="match status" value="1"/>
</dbReference>
<dbReference type="HOGENOM" id="CLU_111897_0_0_11"/>
<keyword evidence="1" id="KW-0472">Membrane</keyword>
<organism evidence="2 3">
    <name type="scientific">Jonesia denitrificans (strain ATCC 14870 / DSM 20603 / BCRC 15368 / CIP 55.134 / JCM 11481 / NBRC 15587 / NCTC 10816 / Prevot 55134)</name>
    <name type="common">Listeria denitrificans</name>
    <dbReference type="NCBI Taxonomy" id="471856"/>
    <lineage>
        <taxon>Bacteria</taxon>
        <taxon>Bacillati</taxon>
        <taxon>Actinomycetota</taxon>
        <taxon>Actinomycetes</taxon>
        <taxon>Micrococcales</taxon>
        <taxon>Jonesiaceae</taxon>
        <taxon>Jonesia</taxon>
    </lineage>
</organism>
<protein>
    <recommendedName>
        <fullName evidence="4">N-acetyltransferase domain-containing protein</fullName>
    </recommendedName>
</protein>